<dbReference type="InterPro" id="IPR025659">
    <property type="entry name" value="Tubby-like_C"/>
</dbReference>
<keyword evidence="4" id="KW-1185">Reference proteome</keyword>
<protein>
    <submittedName>
        <fullName evidence="3">Uncharacterized protein</fullName>
    </submittedName>
</protein>
<dbReference type="OrthoDB" id="2247at2759"/>
<accession>A0A5J4YQW6</accession>
<comment type="caution">
    <text evidence="3">The sequence shown here is derived from an EMBL/GenBank/DDBJ whole genome shotgun (WGS) entry which is preliminary data.</text>
</comment>
<sequence>MAEIGRMQNDPDFALEVLAGPPAPELVPQKREDGIEVYKKYGPDNEPKRFIMKAAHLSMDDWRIWDHATGKLVYNSHHPGKNPVGSVDLLRSSNQSNRYERGGEWESYCDVTGHQGYPSFKVRPKTLSRHGRQYIIDNHEKRVMNVSKQSKIKTMSLRPGYNIGRGDDDEVVYHTLGDLIERTMQICNAKDEVIAFVQKSATSLILNAAFGAGSEVLVDVAPGVDCSTVLMMLIGIKQVGSHAIKDAFDNWVVDPFKEELADTIVESTGDLGQLAVEMNNDAVKHADKVVDKGHGHKLPVNAKLPPGAKQSMQSSDYKGLGK</sequence>
<dbReference type="Proteomes" id="UP000324585">
    <property type="component" value="Unassembled WGS sequence"/>
</dbReference>
<dbReference type="SUPFAM" id="SSF54518">
    <property type="entry name" value="Tubby C-terminal domain-like"/>
    <property type="match status" value="1"/>
</dbReference>
<dbReference type="InterPro" id="IPR038595">
    <property type="entry name" value="LOR_sf"/>
</dbReference>
<comment type="similarity">
    <text evidence="1">Belongs to the LOR family.</text>
</comment>
<dbReference type="Pfam" id="PF04525">
    <property type="entry name" value="LOR"/>
    <property type="match status" value="1"/>
</dbReference>
<dbReference type="EMBL" id="VRMN01000007">
    <property type="protein sequence ID" value="KAA8493182.1"/>
    <property type="molecule type" value="Genomic_DNA"/>
</dbReference>
<evidence type="ECO:0000313" key="3">
    <source>
        <dbReference type="EMBL" id="KAA8493182.1"/>
    </source>
</evidence>
<dbReference type="AlphaFoldDB" id="A0A5J4YQW6"/>
<evidence type="ECO:0000313" key="4">
    <source>
        <dbReference type="Proteomes" id="UP000324585"/>
    </source>
</evidence>
<proteinExistence type="inferred from homology"/>
<feature type="region of interest" description="Disordered" evidence="2">
    <location>
        <begin position="293"/>
        <end position="322"/>
    </location>
</feature>
<dbReference type="Gene3D" id="2.40.160.200">
    <property type="entry name" value="LURP1-related"/>
    <property type="match status" value="1"/>
</dbReference>
<evidence type="ECO:0000256" key="2">
    <source>
        <dbReference type="SAM" id="MobiDB-lite"/>
    </source>
</evidence>
<evidence type="ECO:0000256" key="1">
    <source>
        <dbReference type="ARBA" id="ARBA00005437"/>
    </source>
</evidence>
<gene>
    <name evidence="3" type="ORF">FVE85_8627</name>
</gene>
<organism evidence="3 4">
    <name type="scientific">Porphyridium purpureum</name>
    <name type="common">Red alga</name>
    <name type="synonym">Porphyridium cruentum</name>
    <dbReference type="NCBI Taxonomy" id="35688"/>
    <lineage>
        <taxon>Eukaryota</taxon>
        <taxon>Rhodophyta</taxon>
        <taxon>Bangiophyceae</taxon>
        <taxon>Porphyridiales</taxon>
        <taxon>Porphyridiaceae</taxon>
        <taxon>Porphyridium</taxon>
    </lineage>
</organism>
<name>A0A5J4YQW6_PORPP</name>
<dbReference type="InterPro" id="IPR007612">
    <property type="entry name" value="LOR"/>
</dbReference>
<reference evidence="4" key="1">
    <citation type="journal article" date="2019" name="Nat. Commun.">
        <title>Expansion of phycobilisome linker gene families in mesophilic red algae.</title>
        <authorList>
            <person name="Lee J."/>
            <person name="Kim D."/>
            <person name="Bhattacharya D."/>
            <person name="Yoon H.S."/>
        </authorList>
    </citation>
    <scope>NUCLEOTIDE SEQUENCE [LARGE SCALE GENOMIC DNA]</scope>
    <source>
        <strain evidence="4">CCMP 1328</strain>
    </source>
</reference>